<dbReference type="InterPro" id="IPR012334">
    <property type="entry name" value="Pectin_lyas_fold"/>
</dbReference>
<dbReference type="InterPro" id="IPR022441">
    <property type="entry name" value="Para_beta_helix_rpt-2"/>
</dbReference>
<organism evidence="5 6">
    <name type="scientific">Sneathiella chinensis</name>
    <dbReference type="NCBI Taxonomy" id="349750"/>
    <lineage>
        <taxon>Bacteria</taxon>
        <taxon>Pseudomonadati</taxon>
        <taxon>Pseudomonadota</taxon>
        <taxon>Alphaproteobacteria</taxon>
        <taxon>Sneathiellales</taxon>
        <taxon>Sneathiellaceae</taxon>
        <taxon>Sneathiella</taxon>
    </lineage>
</organism>
<dbReference type="SUPFAM" id="SSF51126">
    <property type="entry name" value="Pectin lyase-like"/>
    <property type="match status" value="1"/>
</dbReference>
<dbReference type="InterPro" id="IPR006626">
    <property type="entry name" value="PbH1"/>
</dbReference>
<dbReference type="InterPro" id="IPR007742">
    <property type="entry name" value="NosD_dom"/>
</dbReference>
<dbReference type="EMBL" id="BSNF01000001">
    <property type="protein sequence ID" value="GLQ05170.1"/>
    <property type="molecule type" value="Genomic_DNA"/>
</dbReference>
<protein>
    <submittedName>
        <fullName evidence="5">Carbohydrate-binding protein</fullName>
    </submittedName>
</protein>
<dbReference type="InterPro" id="IPR011050">
    <property type="entry name" value="Pectin_lyase_fold/virulence"/>
</dbReference>
<accession>A0ABQ5U1W9</accession>
<dbReference type="Pfam" id="PF05048">
    <property type="entry name" value="NosD"/>
    <property type="match status" value="1"/>
</dbReference>
<feature type="domain" description="Carbohydrate-binding/sugar hydrolysis" evidence="4">
    <location>
        <begin position="174"/>
        <end position="335"/>
    </location>
</feature>
<dbReference type="InterPro" id="IPR006633">
    <property type="entry name" value="Carb-bd_sugar_hydrolysis-dom"/>
</dbReference>
<evidence type="ECO:0000256" key="3">
    <source>
        <dbReference type="ARBA" id="ARBA00022786"/>
    </source>
</evidence>
<evidence type="ECO:0000313" key="5">
    <source>
        <dbReference type="EMBL" id="GLQ05170.1"/>
    </source>
</evidence>
<dbReference type="Gene3D" id="2.160.20.10">
    <property type="entry name" value="Single-stranded right-handed beta-helix, Pectin lyase-like"/>
    <property type="match status" value="2"/>
</dbReference>
<dbReference type="Proteomes" id="UP001161409">
    <property type="component" value="Unassembled WGS sequence"/>
</dbReference>
<dbReference type="NCBIfam" id="TIGR04247">
    <property type="entry name" value="NosD_copper_fam"/>
    <property type="match status" value="1"/>
</dbReference>
<keyword evidence="3" id="KW-0833">Ubl conjugation pathway</keyword>
<evidence type="ECO:0000259" key="4">
    <source>
        <dbReference type="SMART" id="SM00722"/>
    </source>
</evidence>
<dbReference type="SMART" id="SM00710">
    <property type="entry name" value="PbH1"/>
    <property type="match status" value="9"/>
</dbReference>
<reference evidence="5" key="2">
    <citation type="submission" date="2023-01" db="EMBL/GenBank/DDBJ databases">
        <title>Draft genome sequence of Sneathiella chinensis strain NBRC 103408.</title>
        <authorList>
            <person name="Sun Q."/>
            <person name="Mori K."/>
        </authorList>
    </citation>
    <scope>NUCLEOTIDE SEQUENCE</scope>
    <source>
        <strain evidence="5">NBRC 103408</strain>
    </source>
</reference>
<dbReference type="PANTHER" id="PTHR22990:SF15">
    <property type="entry name" value="F-BOX ONLY PROTEIN 10"/>
    <property type="match status" value="1"/>
</dbReference>
<evidence type="ECO:0000313" key="6">
    <source>
        <dbReference type="Proteomes" id="UP001161409"/>
    </source>
</evidence>
<proteinExistence type="predicted"/>
<evidence type="ECO:0000256" key="1">
    <source>
        <dbReference type="ARBA" id="ARBA00004906"/>
    </source>
</evidence>
<feature type="domain" description="Carbohydrate-binding/sugar hydrolysis" evidence="4">
    <location>
        <begin position="20"/>
        <end position="168"/>
    </location>
</feature>
<gene>
    <name evidence="5" type="primary">nosD</name>
    <name evidence="5" type="ORF">GCM10007924_03910</name>
</gene>
<keyword evidence="2" id="KW-0677">Repeat</keyword>
<dbReference type="NCBIfam" id="TIGR03804">
    <property type="entry name" value="para_beta_helix"/>
    <property type="match status" value="3"/>
</dbReference>
<dbReference type="InterPro" id="IPR026464">
    <property type="entry name" value="NosD_copper_fam"/>
</dbReference>
<name>A0ABQ5U1W9_9PROT</name>
<reference evidence="5" key="1">
    <citation type="journal article" date="2014" name="Int. J. Syst. Evol. Microbiol.">
        <title>Complete genome of a new Firmicutes species belonging to the dominant human colonic microbiota ('Ruminococcus bicirculans') reveals two chromosomes and a selective capacity to utilize plant glucans.</title>
        <authorList>
            <consortium name="NISC Comparative Sequencing Program"/>
            <person name="Wegmann U."/>
            <person name="Louis P."/>
            <person name="Goesmann A."/>
            <person name="Henrissat B."/>
            <person name="Duncan S.H."/>
            <person name="Flint H.J."/>
        </authorList>
    </citation>
    <scope>NUCLEOTIDE SEQUENCE</scope>
    <source>
        <strain evidence="5">NBRC 103408</strain>
    </source>
</reference>
<comment type="caution">
    <text evidence="5">The sequence shown here is derived from an EMBL/GenBank/DDBJ whole genome shotgun (WGS) entry which is preliminary data.</text>
</comment>
<dbReference type="PANTHER" id="PTHR22990">
    <property type="entry name" value="F-BOX ONLY PROTEIN"/>
    <property type="match status" value="1"/>
</dbReference>
<keyword evidence="6" id="KW-1185">Reference proteome</keyword>
<sequence>MAHAEDVHVDGSLQDALAKARDGDALHLQDGVYQGPLTITKSVQIIGAGETVIQGNGHGSVITVQAPDVKLFNLTITGSGLSLEAQDSGIFLDKTAENALVEGNKVLDNLIGVYVSGAKNSVVRKNHILGRQDLRMNERGNGVQIWNAPGTVIENNVIEYGRDGIFVTTSKKNVFRDNRMENLRFAIHYMYTNRSTVSGNLSIGNHIGYALMSSTDLIVENNISREDRDHGFLLNYANRMTMTRNVVSGGTDKCIFIYNSHRNHIRQNLLSDCLIGIHFTAGSQKNMISENAFVSNQTQVKYVGTRWLEWSVDGVGNYWSDHVAFDLDKNGIADAVYRPNDLTDQIIWKYPTARLLMNSPAVQVLKYAQTQFPALHPGGVIDSAPLMQVPASLERR</sequence>
<dbReference type="RefSeq" id="WP_240953365.1">
    <property type="nucleotide sequence ID" value="NZ_JBHMDT010000001.1"/>
</dbReference>
<evidence type="ECO:0000256" key="2">
    <source>
        <dbReference type="ARBA" id="ARBA00022737"/>
    </source>
</evidence>
<comment type="pathway">
    <text evidence="1">Protein modification; protein ubiquitination.</text>
</comment>
<dbReference type="SMART" id="SM00722">
    <property type="entry name" value="CASH"/>
    <property type="match status" value="2"/>
</dbReference>
<dbReference type="InterPro" id="IPR051550">
    <property type="entry name" value="SCF-Subunits/Alg-Epimerases"/>
</dbReference>